<dbReference type="PIRSF" id="PIRSF036990">
    <property type="entry name" value="UCP036990_CBS_BON"/>
    <property type="match status" value="1"/>
</dbReference>
<dbReference type="InterPro" id="IPR007055">
    <property type="entry name" value="BON_dom"/>
</dbReference>
<feature type="domain" description="BON" evidence="3">
    <location>
        <begin position="151"/>
        <end position="219"/>
    </location>
</feature>
<evidence type="ECO:0000259" key="4">
    <source>
        <dbReference type="PROSITE" id="PS51371"/>
    </source>
</evidence>
<dbReference type="PROSITE" id="PS51371">
    <property type="entry name" value="CBS"/>
    <property type="match status" value="2"/>
</dbReference>
<reference evidence="5 6" key="1">
    <citation type="submission" date="2018-07" db="EMBL/GenBank/DDBJ databases">
        <title>Rhizobium leguminosarum strain:ATCC 14479 Genome sequencing and assembly.</title>
        <authorList>
            <person name="Chakraborty R."/>
        </authorList>
    </citation>
    <scope>NUCLEOTIDE SEQUENCE [LARGE SCALE GENOMIC DNA]</scope>
    <source>
        <strain evidence="5 6">ATCC 14479</strain>
        <plasmid evidence="6">Plasmid unnamed3</plasmid>
    </source>
</reference>
<accession>A0A2Z4YSG8</accession>
<dbReference type="PANTHER" id="PTHR43080:SF26">
    <property type="entry name" value="REGULATORY PROTEIN"/>
    <property type="match status" value="1"/>
</dbReference>
<sequence length="221" mass="23561">MLARDIMTTPVTTLDEGHNVMEAVEIVNASKIGAVPVVDGEGRLTGIVTEGDLLRRVASSWARRAVPHTRDREDALADYVKARSWRVKDVMSTPVVSAAPTATASQLAELLQAHDIKHLPVVENGSLAGIISRRDLMRALLDVPRQCTASGDEALGTAVRSRLEAELEITPPMVNATVSNGVVTLRGEVETELERSAARVAAESVRGVGGVVNKITLASAW</sequence>
<dbReference type="SMART" id="SM00116">
    <property type="entry name" value="CBS"/>
    <property type="match status" value="2"/>
</dbReference>
<dbReference type="Pfam" id="PF04972">
    <property type="entry name" value="BON"/>
    <property type="match status" value="1"/>
</dbReference>
<dbReference type="SUPFAM" id="SSF54631">
    <property type="entry name" value="CBS-domain pair"/>
    <property type="match status" value="1"/>
</dbReference>
<proteinExistence type="predicted"/>
<keyword evidence="5" id="KW-0614">Plasmid</keyword>
<evidence type="ECO:0000313" key="6">
    <source>
        <dbReference type="Proteomes" id="UP000251166"/>
    </source>
</evidence>
<dbReference type="PANTHER" id="PTHR43080">
    <property type="entry name" value="CBS DOMAIN-CONTAINING PROTEIN CBSX3, MITOCHONDRIAL"/>
    <property type="match status" value="1"/>
</dbReference>
<dbReference type="Gene3D" id="3.30.1340.30">
    <property type="match status" value="1"/>
</dbReference>
<dbReference type="InterPro" id="IPR014004">
    <property type="entry name" value="Transpt-assoc_nodulatn_dom_bac"/>
</dbReference>
<geneLocation type="plasmid" evidence="5 6">
    <name>unnamed3</name>
</geneLocation>
<dbReference type="InterPro" id="IPR017080">
    <property type="entry name" value="UCP036990_CBS_BON"/>
</dbReference>
<evidence type="ECO:0000256" key="2">
    <source>
        <dbReference type="PROSITE-ProRule" id="PRU00703"/>
    </source>
</evidence>
<protein>
    <submittedName>
        <fullName evidence="5">CBS domain family protein</fullName>
    </submittedName>
</protein>
<dbReference type="PROSITE" id="PS50914">
    <property type="entry name" value="BON"/>
    <property type="match status" value="1"/>
</dbReference>
<dbReference type="InterPro" id="IPR051257">
    <property type="entry name" value="Diverse_CBS-Domain"/>
</dbReference>
<keyword evidence="1 2" id="KW-0129">CBS domain</keyword>
<evidence type="ECO:0000313" key="5">
    <source>
        <dbReference type="EMBL" id="AXA44231.1"/>
    </source>
</evidence>
<feature type="domain" description="CBS" evidence="4">
    <location>
        <begin position="7"/>
        <end position="63"/>
    </location>
</feature>
<feature type="domain" description="CBS" evidence="4">
    <location>
        <begin position="91"/>
        <end position="150"/>
    </location>
</feature>
<dbReference type="Proteomes" id="UP000251166">
    <property type="component" value="Plasmid unnamed3"/>
</dbReference>
<dbReference type="Gene3D" id="3.10.580.10">
    <property type="entry name" value="CBS-domain"/>
    <property type="match status" value="1"/>
</dbReference>
<gene>
    <name evidence="5" type="ORF">DLJ82_6260</name>
</gene>
<evidence type="ECO:0000256" key="1">
    <source>
        <dbReference type="ARBA" id="ARBA00023122"/>
    </source>
</evidence>
<dbReference type="AlphaFoldDB" id="A0A2Z4YSG8"/>
<dbReference type="InterPro" id="IPR000644">
    <property type="entry name" value="CBS_dom"/>
</dbReference>
<name>A0A2Z4YSG8_RHILE</name>
<evidence type="ECO:0000259" key="3">
    <source>
        <dbReference type="PROSITE" id="PS50914"/>
    </source>
</evidence>
<dbReference type="SMART" id="SM00749">
    <property type="entry name" value="BON"/>
    <property type="match status" value="1"/>
</dbReference>
<organism evidence="5 6">
    <name type="scientific">Rhizobium leguminosarum</name>
    <dbReference type="NCBI Taxonomy" id="384"/>
    <lineage>
        <taxon>Bacteria</taxon>
        <taxon>Pseudomonadati</taxon>
        <taxon>Pseudomonadota</taxon>
        <taxon>Alphaproteobacteria</taxon>
        <taxon>Hyphomicrobiales</taxon>
        <taxon>Rhizobiaceae</taxon>
        <taxon>Rhizobium/Agrobacterium group</taxon>
        <taxon>Rhizobium</taxon>
    </lineage>
</organism>
<dbReference type="InterPro" id="IPR046342">
    <property type="entry name" value="CBS_dom_sf"/>
</dbReference>
<dbReference type="CDD" id="cd04586">
    <property type="entry name" value="CBS_pair_BON_assoc"/>
    <property type="match status" value="1"/>
</dbReference>
<dbReference type="Pfam" id="PF00571">
    <property type="entry name" value="CBS"/>
    <property type="match status" value="2"/>
</dbReference>
<dbReference type="EMBL" id="CP030763">
    <property type="protein sequence ID" value="AXA44231.1"/>
    <property type="molecule type" value="Genomic_DNA"/>
</dbReference>